<keyword evidence="6" id="KW-1185">Reference proteome</keyword>
<feature type="transmembrane region" description="Helical" evidence="3">
    <location>
        <begin position="590"/>
        <end position="609"/>
    </location>
</feature>
<protein>
    <submittedName>
        <fullName evidence="5">Gypsy retrotransposon integrase-like protein 1</fullName>
    </submittedName>
</protein>
<dbReference type="PANTHER" id="PTHR46910">
    <property type="entry name" value="TRANSCRIPTION FACTOR PDR1"/>
    <property type="match status" value="1"/>
</dbReference>
<evidence type="ECO:0000313" key="6">
    <source>
        <dbReference type="Proteomes" id="UP001465976"/>
    </source>
</evidence>
<evidence type="ECO:0000256" key="1">
    <source>
        <dbReference type="ARBA" id="ARBA00023242"/>
    </source>
</evidence>
<evidence type="ECO:0000313" key="5">
    <source>
        <dbReference type="EMBL" id="KAL0578864.1"/>
    </source>
</evidence>
<feature type="region of interest" description="Disordered" evidence="2">
    <location>
        <begin position="88"/>
        <end position="128"/>
    </location>
</feature>
<dbReference type="CDD" id="cd12148">
    <property type="entry name" value="fungal_TF_MHR"/>
    <property type="match status" value="1"/>
</dbReference>
<gene>
    <name evidence="5" type="primary">GIN1_2</name>
    <name evidence="5" type="ORF">V5O48_003144</name>
</gene>
<reference evidence="5 6" key="1">
    <citation type="submission" date="2024-02" db="EMBL/GenBank/DDBJ databases">
        <title>A draft genome for the cacao thread blight pathogen Marasmius crinis-equi.</title>
        <authorList>
            <person name="Cohen S.P."/>
            <person name="Baruah I.K."/>
            <person name="Amoako-Attah I."/>
            <person name="Bukari Y."/>
            <person name="Meinhardt L.W."/>
            <person name="Bailey B.A."/>
        </authorList>
    </citation>
    <scope>NUCLEOTIDE SEQUENCE [LARGE SCALE GENOMIC DNA]</scope>
    <source>
        <strain evidence="5 6">GH-76</strain>
    </source>
</reference>
<keyword evidence="3" id="KW-0472">Membrane</keyword>
<evidence type="ECO:0000256" key="2">
    <source>
        <dbReference type="SAM" id="MobiDB-lite"/>
    </source>
</evidence>
<dbReference type="InterPro" id="IPR050987">
    <property type="entry name" value="AtrR-like"/>
</dbReference>
<dbReference type="SMART" id="SM00906">
    <property type="entry name" value="Fungal_trans"/>
    <property type="match status" value="1"/>
</dbReference>
<evidence type="ECO:0000259" key="4">
    <source>
        <dbReference type="SMART" id="SM00906"/>
    </source>
</evidence>
<proteinExistence type="predicted"/>
<feature type="region of interest" description="Disordered" evidence="2">
    <location>
        <begin position="668"/>
        <end position="691"/>
    </location>
</feature>
<keyword evidence="3" id="KW-0812">Transmembrane</keyword>
<dbReference type="PANTHER" id="PTHR46910:SF38">
    <property type="entry name" value="ZN(2)-C6 FUNGAL-TYPE DOMAIN-CONTAINING PROTEIN"/>
    <property type="match status" value="1"/>
</dbReference>
<feature type="domain" description="Xylanolytic transcriptional activator regulatory" evidence="4">
    <location>
        <begin position="345"/>
        <end position="438"/>
    </location>
</feature>
<dbReference type="Pfam" id="PF04082">
    <property type="entry name" value="Fungal_trans"/>
    <property type="match status" value="2"/>
</dbReference>
<dbReference type="EMBL" id="JBAHYK010000081">
    <property type="protein sequence ID" value="KAL0578864.1"/>
    <property type="molecule type" value="Genomic_DNA"/>
</dbReference>
<accession>A0ABR3FUH7</accession>
<comment type="caution">
    <text evidence="5">The sequence shown here is derived from an EMBL/GenBank/DDBJ whole genome shotgun (WGS) entry which is preliminary data.</text>
</comment>
<keyword evidence="3" id="KW-1133">Transmembrane helix</keyword>
<feature type="compositionally biased region" description="Low complexity" evidence="2">
    <location>
        <begin position="681"/>
        <end position="691"/>
    </location>
</feature>
<feature type="compositionally biased region" description="Polar residues" evidence="2">
    <location>
        <begin position="88"/>
        <end position="114"/>
    </location>
</feature>
<sequence length="793" mass="90051">MRLLSGGVGRKLNCDKTRQTMYILRLLRVGVQARCTDEGKHFESDNTIYKLKFYCHIQKRGPKNSYISVLENRVKGLENLLNKTDASMSSVLGQPGSMTPSDHSSPETLNSQHAALSPSSSTEEDEDEDLVHIQITEQLKRFSMSPVQGRFFGPASSFALMRTAHGAKKDITGRDDFNPVHHFRRPYFWQSPPVSDLPHRTKYLLTYVRVYQWEQALESTDIPPYDFPENSLLNSLISLYFEKVNSYFPALHEPTFRRNVGRGLHFNDRQFAAVVLAVCALGGRFSDDERALYIPGHSLSAGWKWFEQIHPLRHPQSFDPPSLYELQYYCLATQYMFGISSPSFSWNVNGAGIRRAVEMGAHRRMPDGHKPTVDEEQTKRCFWFVRSSPALPLKLNLAFAFDRILVTFDRLHCNFLGRPSAIRDEDFDLELPSDCDDEYWENADPEKAYKQPPGQPSRVSFFIAIIRLSEILAFVLRTMFSLKKSQLVMGLITDSWEQKALIELDSALNEWKSKLPQHLEWKPDDEVGLFFDQSAFIHALFFVVQIQGHRRFVRTSSPMSFSSLAICMNATKSCVNVLDTLSQRSVVVSPLIGFFGYYAGLLLLTNVWASKRAGISMDYKRASNDTKRLLRVLQSCENRWMIAGKFGDLLYELSKGIDECTDSNQSMGATFFPDQPVGRENPSNSSDNDSPFVAIQTASFSNGPPAFQNTQFPLENGAGRLSSQSPLDPLQMNSVQTGNTMGFQQQEDLGMNTWTMSDLRGMGFEFDDWNTYAANVSTLDLDAFMQNNPEIFQ</sequence>
<dbReference type="InterPro" id="IPR007219">
    <property type="entry name" value="XnlR_reg_dom"/>
</dbReference>
<name>A0ABR3FUH7_9AGAR</name>
<dbReference type="Proteomes" id="UP001465976">
    <property type="component" value="Unassembled WGS sequence"/>
</dbReference>
<evidence type="ECO:0000256" key="3">
    <source>
        <dbReference type="SAM" id="Phobius"/>
    </source>
</evidence>
<keyword evidence="1" id="KW-0539">Nucleus</keyword>
<organism evidence="5 6">
    <name type="scientific">Marasmius crinis-equi</name>
    <dbReference type="NCBI Taxonomy" id="585013"/>
    <lineage>
        <taxon>Eukaryota</taxon>
        <taxon>Fungi</taxon>
        <taxon>Dikarya</taxon>
        <taxon>Basidiomycota</taxon>
        <taxon>Agaricomycotina</taxon>
        <taxon>Agaricomycetes</taxon>
        <taxon>Agaricomycetidae</taxon>
        <taxon>Agaricales</taxon>
        <taxon>Marasmiineae</taxon>
        <taxon>Marasmiaceae</taxon>
        <taxon>Marasmius</taxon>
    </lineage>
</organism>